<keyword evidence="5 6" id="KW-0472">Membrane</keyword>
<dbReference type="InterPro" id="IPR003807">
    <property type="entry name" value="DUF202"/>
</dbReference>
<evidence type="ECO:0000313" key="8">
    <source>
        <dbReference type="EMBL" id="KAF7377370.1"/>
    </source>
</evidence>
<evidence type="ECO:0000259" key="7">
    <source>
        <dbReference type="Pfam" id="PF02656"/>
    </source>
</evidence>
<comment type="caution">
    <text evidence="8">The sequence shown here is derived from an EMBL/GenBank/DDBJ whole genome shotgun (WGS) entry which is preliminary data.</text>
</comment>
<feature type="transmembrane region" description="Helical" evidence="6">
    <location>
        <begin position="170"/>
        <end position="192"/>
    </location>
</feature>
<dbReference type="Proteomes" id="UP000623467">
    <property type="component" value="Unassembled WGS sequence"/>
</dbReference>
<evidence type="ECO:0000256" key="5">
    <source>
        <dbReference type="ARBA" id="ARBA00023136"/>
    </source>
</evidence>
<feature type="transmembrane region" description="Helical" evidence="6">
    <location>
        <begin position="87"/>
        <end position="110"/>
    </location>
</feature>
<dbReference type="AlphaFoldDB" id="A0A8H6ZE64"/>
<accession>A0A8H6ZE64</accession>
<comment type="subcellular location">
    <subcellularLocation>
        <location evidence="1">Cell membrane</location>
        <topology evidence="1">Multi-pass membrane protein</topology>
    </subcellularLocation>
</comment>
<evidence type="ECO:0000313" key="9">
    <source>
        <dbReference type="Proteomes" id="UP000623467"/>
    </source>
</evidence>
<keyword evidence="2" id="KW-1003">Cell membrane</keyword>
<keyword evidence="3 6" id="KW-0812">Transmembrane</keyword>
<sequence length="194" mass="20574">MSPVTSDDSSPSPVTSIQGCNELTPLLSREQLDPDAGHLAYLNGTPRDAHSAGSIDPLVSRYSRGLSLVLVNSGSTARDHLASERTFLAYTRTSLTIASAAVALTQLFAIYGDPGNQLLKNAFELYAHPVAVGLIILSLYVLVVGVSRYFEVQVALIDGHFPTTRFHAGVITFSLGAIIVVLFALLIAGTAIPH</sequence>
<evidence type="ECO:0000256" key="1">
    <source>
        <dbReference type="ARBA" id="ARBA00004651"/>
    </source>
</evidence>
<reference evidence="8" key="1">
    <citation type="submission" date="2020-05" db="EMBL/GenBank/DDBJ databases">
        <title>Mycena genomes resolve the evolution of fungal bioluminescence.</title>
        <authorList>
            <person name="Tsai I.J."/>
        </authorList>
    </citation>
    <scope>NUCLEOTIDE SEQUENCE</scope>
    <source>
        <strain evidence="8">160909Yilan</strain>
    </source>
</reference>
<feature type="domain" description="DUF202" evidence="7">
    <location>
        <begin position="78"/>
        <end position="153"/>
    </location>
</feature>
<dbReference type="GO" id="GO:0005886">
    <property type="term" value="C:plasma membrane"/>
    <property type="evidence" value="ECO:0007669"/>
    <property type="project" value="UniProtKB-SubCell"/>
</dbReference>
<dbReference type="EMBL" id="JACAZH010000001">
    <property type="protein sequence ID" value="KAF7377370.1"/>
    <property type="molecule type" value="Genomic_DNA"/>
</dbReference>
<protein>
    <recommendedName>
        <fullName evidence="7">DUF202 domain-containing protein</fullName>
    </recommendedName>
</protein>
<name>A0A8H6ZE64_9AGAR</name>
<keyword evidence="4 6" id="KW-1133">Transmembrane helix</keyword>
<dbReference type="OrthoDB" id="199599at2759"/>
<gene>
    <name evidence="8" type="ORF">MSAN_00158400</name>
</gene>
<proteinExistence type="predicted"/>
<evidence type="ECO:0000256" key="2">
    <source>
        <dbReference type="ARBA" id="ARBA00022475"/>
    </source>
</evidence>
<dbReference type="InterPro" id="IPR052053">
    <property type="entry name" value="IM_YidH-like"/>
</dbReference>
<dbReference type="Pfam" id="PF02656">
    <property type="entry name" value="DUF202"/>
    <property type="match status" value="1"/>
</dbReference>
<dbReference type="PANTHER" id="PTHR34187">
    <property type="entry name" value="FGR18P"/>
    <property type="match status" value="1"/>
</dbReference>
<evidence type="ECO:0000256" key="4">
    <source>
        <dbReference type="ARBA" id="ARBA00022989"/>
    </source>
</evidence>
<evidence type="ECO:0000256" key="6">
    <source>
        <dbReference type="SAM" id="Phobius"/>
    </source>
</evidence>
<evidence type="ECO:0000256" key="3">
    <source>
        <dbReference type="ARBA" id="ARBA00022692"/>
    </source>
</evidence>
<feature type="transmembrane region" description="Helical" evidence="6">
    <location>
        <begin position="130"/>
        <end position="150"/>
    </location>
</feature>
<keyword evidence="9" id="KW-1185">Reference proteome</keyword>
<dbReference type="PANTHER" id="PTHR34187:SF2">
    <property type="entry name" value="DUF202 DOMAIN-CONTAINING PROTEIN"/>
    <property type="match status" value="1"/>
</dbReference>
<organism evidence="8 9">
    <name type="scientific">Mycena sanguinolenta</name>
    <dbReference type="NCBI Taxonomy" id="230812"/>
    <lineage>
        <taxon>Eukaryota</taxon>
        <taxon>Fungi</taxon>
        <taxon>Dikarya</taxon>
        <taxon>Basidiomycota</taxon>
        <taxon>Agaricomycotina</taxon>
        <taxon>Agaricomycetes</taxon>
        <taxon>Agaricomycetidae</taxon>
        <taxon>Agaricales</taxon>
        <taxon>Marasmiineae</taxon>
        <taxon>Mycenaceae</taxon>
        <taxon>Mycena</taxon>
    </lineage>
</organism>